<dbReference type="AlphaFoldDB" id="A0A5K7XAF1"/>
<dbReference type="Pfam" id="PF07585">
    <property type="entry name" value="BBP7"/>
    <property type="match status" value="1"/>
</dbReference>
<proteinExistence type="predicted"/>
<keyword evidence="1" id="KW-0732">Signal</keyword>
<evidence type="ECO:0000313" key="3">
    <source>
        <dbReference type="Proteomes" id="UP000326837"/>
    </source>
</evidence>
<protein>
    <submittedName>
        <fullName evidence="2">Uncharacterized protein</fullName>
    </submittedName>
</protein>
<dbReference type="EMBL" id="AP021861">
    <property type="protein sequence ID" value="BBO32907.1"/>
    <property type="molecule type" value="Genomic_DNA"/>
</dbReference>
<dbReference type="Proteomes" id="UP000326837">
    <property type="component" value="Chromosome"/>
</dbReference>
<feature type="chain" id="PRO_5024973643" evidence="1">
    <location>
        <begin position="29"/>
        <end position="436"/>
    </location>
</feature>
<evidence type="ECO:0000256" key="1">
    <source>
        <dbReference type="SAM" id="SignalP"/>
    </source>
</evidence>
<feature type="signal peptide" evidence="1">
    <location>
        <begin position="1"/>
        <end position="28"/>
    </location>
</feature>
<organism evidence="2 3">
    <name type="scientific">Lacipirellula parvula</name>
    <dbReference type="NCBI Taxonomy" id="2650471"/>
    <lineage>
        <taxon>Bacteria</taxon>
        <taxon>Pseudomonadati</taxon>
        <taxon>Planctomycetota</taxon>
        <taxon>Planctomycetia</taxon>
        <taxon>Pirellulales</taxon>
        <taxon>Lacipirellulaceae</taxon>
        <taxon>Lacipirellula</taxon>
    </lineage>
</organism>
<name>A0A5K7XAF1_9BACT</name>
<keyword evidence="3" id="KW-1185">Reference proteome</keyword>
<dbReference type="RefSeq" id="WP_152098790.1">
    <property type="nucleotide sequence ID" value="NZ_AP021861.1"/>
</dbReference>
<sequence>MLFTASAGRRGAALLCLLLASSPLSASAQDCGIVDCGEPVCGFPDDSCTSCDSCGSCGSNCGGACKSNGCDRFWVRGEYLYWQVTGADSPALVTSSPDGTSLATAGQLGQNTTTTLVGNDALTDKWRSGFAVSTGYWLDPCNGLAVVGDYFQVGSNNFNSSLGPDDGTIYARPFFNSETGLQDAQLVNVPDEQAGNVHVQSSSQFQGAGLGLEKCLLSCGNANSCGPSGWVTLVGGYRYYQHNSALQVNEDILILDNTTSPLVPGTTVYVEDKFGARNQFHGGEIGLQGRRQEGWIWIDGLATMAIGANNRAVSINGGTDITVPAGGGTTSNPGGLLTSGETNIGNYTDTKAVVIPRFRLGLGAQITERLSARFGYNVIVWTDVVQAASELPPGLSSDPRNLPPVQGGGGAQPAFPGMFGTTVVAHGADLGLELTF</sequence>
<dbReference type="InterPro" id="IPR011446">
    <property type="entry name" value="BBP7"/>
</dbReference>
<accession>A0A5K7XAF1</accession>
<evidence type="ECO:0000313" key="2">
    <source>
        <dbReference type="EMBL" id="BBO32907.1"/>
    </source>
</evidence>
<reference evidence="3" key="1">
    <citation type="submission" date="2019-10" db="EMBL/GenBank/DDBJ databases">
        <title>Lacipirellula parvula gen. nov., sp. nov., representing a lineage of planctomycetes widespread in freshwater anoxic habitats, and description of the family Lacipirellulaceae.</title>
        <authorList>
            <person name="Dedysh S.N."/>
            <person name="Kulichevskaya I.S."/>
            <person name="Beletsky A.V."/>
            <person name="Rakitin A.L."/>
            <person name="Mardanov A.V."/>
            <person name="Ivanova A.A."/>
            <person name="Saltykova V.X."/>
            <person name="Rijpstra W.I.C."/>
            <person name="Sinninghe Damste J.S."/>
            <person name="Ravin N.V."/>
        </authorList>
    </citation>
    <scope>NUCLEOTIDE SEQUENCE [LARGE SCALE GENOMIC DNA]</scope>
    <source>
        <strain evidence="3">PX69</strain>
    </source>
</reference>
<gene>
    <name evidence="2" type="ORF">PLANPX_2519</name>
</gene>
<dbReference type="KEGG" id="lpav:PLANPX_2519"/>